<organism evidence="1 2">
    <name type="scientific">Parvibaculum lavamentivorans (strain DS-1 / DSM 13023 / NCIMB 13966)</name>
    <dbReference type="NCBI Taxonomy" id="402881"/>
    <lineage>
        <taxon>Bacteria</taxon>
        <taxon>Pseudomonadati</taxon>
        <taxon>Pseudomonadota</taxon>
        <taxon>Alphaproteobacteria</taxon>
        <taxon>Hyphomicrobiales</taxon>
        <taxon>Parvibaculaceae</taxon>
        <taxon>Parvibaculum</taxon>
    </lineage>
</organism>
<dbReference type="KEGG" id="pla:Plav_2046"/>
<gene>
    <name evidence="1" type="ordered locus">Plav_2046</name>
</gene>
<proteinExistence type="predicted"/>
<evidence type="ECO:0000313" key="1">
    <source>
        <dbReference type="EMBL" id="ABS63660.1"/>
    </source>
</evidence>
<dbReference type="eggNOG" id="COG4190">
    <property type="taxonomic scope" value="Bacteria"/>
</dbReference>
<dbReference type="EMBL" id="CP000774">
    <property type="protein sequence ID" value="ABS63660.1"/>
    <property type="molecule type" value="Genomic_DNA"/>
</dbReference>
<name>A7HUS7_PARL1</name>
<protein>
    <submittedName>
        <fullName evidence="1">Uncharacterized protein</fullName>
    </submittedName>
</protein>
<reference evidence="1 2" key="1">
    <citation type="journal article" date="2011" name="Stand. Genomic Sci.">
        <title>Complete genome sequence of Parvibaculum lavamentivorans type strain (DS-1(T)).</title>
        <authorList>
            <person name="Schleheck D."/>
            <person name="Weiss M."/>
            <person name="Pitluck S."/>
            <person name="Bruce D."/>
            <person name="Land M.L."/>
            <person name="Han S."/>
            <person name="Saunders E."/>
            <person name="Tapia R."/>
            <person name="Detter C."/>
            <person name="Brettin T."/>
            <person name="Han J."/>
            <person name="Woyke T."/>
            <person name="Goodwin L."/>
            <person name="Pennacchio L."/>
            <person name="Nolan M."/>
            <person name="Cook A.M."/>
            <person name="Kjelleberg S."/>
            <person name="Thomas T."/>
        </authorList>
    </citation>
    <scope>NUCLEOTIDE SEQUENCE [LARGE SCALE GENOMIC DNA]</scope>
    <source>
        <strain evidence="2">DS-1 / DSM 13023 / NCIMB 13966</strain>
    </source>
</reference>
<dbReference type="InterPro" id="IPR036390">
    <property type="entry name" value="WH_DNA-bd_sf"/>
</dbReference>
<dbReference type="Pfam" id="PF25212">
    <property type="entry name" value="HVO_A0114"/>
    <property type="match status" value="1"/>
</dbReference>
<dbReference type="STRING" id="402881.Plav_2046"/>
<dbReference type="OrthoDB" id="7471569at2"/>
<dbReference type="InterPro" id="IPR036388">
    <property type="entry name" value="WH-like_DNA-bd_sf"/>
</dbReference>
<keyword evidence="2" id="KW-1185">Reference proteome</keyword>
<dbReference type="AlphaFoldDB" id="A7HUS7"/>
<dbReference type="SUPFAM" id="SSF46785">
    <property type="entry name" value="Winged helix' DNA-binding domain"/>
    <property type="match status" value="1"/>
</dbReference>
<accession>A7HUS7</accession>
<dbReference type="HOGENOM" id="CLU_130787_1_0_5"/>
<evidence type="ECO:0000313" key="2">
    <source>
        <dbReference type="Proteomes" id="UP000006377"/>
    </source>
</evidence>
<dbReference type="Proteomes" id="UP000006377">
    <property type="component" value="Chromosome"/>
</dbReference>
<dbReference type="RefSeq" id="WP_012110964.1">
    <property type="nucleotide sequence ID" value="NC_009719.1"/>
</dbReference>
<dbReference type="Gene3D" id="1.10.10.10">
    <property type="entry name" value="Winged helix-like DNA-binding domain superfamily/Winged helix DNA-binding domain"/>
    <property type="match status" value="1"/>
</dbReference>
<sequence>MTTLRVRIGDFSDMKSGFLQAWKEAGGGKRVKPRHELIFRSYEDMHRVLSPARLEVVKALAGQGPLSMREVARRIGRDVKAVHGDITALINCGMIDRTEEGVSFPYDRIRLDVDIEAA</sequence>